<keyword evidence="1" id="KW-0812">Transmembrane</keyword>
<reference evidence="2 3" key="1">
    <citation type="submission" date="2019-07" db="EMBL/GenBank/DDBJ databases">
        <title>Whole genome shotgun sequence of Cyclobacterium qasimii NBRC 106168.</title>
        <authorList>
            <person name="Hosoyama A."/>
            <person name="Uohara A."/>
            <person name="Ohji S."/>
            <person name="Ichikawa N."/>
        </authorList>
    </citation>
    <scope>NUCLEOTIDE SEQUENCE [LARGE SCALE GENOMIC DNA]</scope>
    <source>
        <strain evidence="2 3">NBRC 106168</strain>
    </source>
</reference>
<feature type="transmembrane region" description="Helical" evidence="1">
    <location>
        <begin position="7"/>
        <end position="24"/>
    </location>
</feature>
<dbReference type="Pfam" id="PF13858">
    <property type="entry name" value="DUF4199"/>
    <property type="match status" value="1"/>
</dbReference>
<keyword evidence="3" id="KW-1185">Reference proteome</keyword>
<keyword evidence="1" id="KW-0472">Membrane</keyword>
<protein>
    <recommendedName>
        <fullName evidence="4">DUF4199 domain-containing protein</fullName>
    </recommendedName>
</protein>
<sequence length="158" mass="17818">MKKYAIEIKWGVIFAIMGLVWMFIERSVGLHDDLIAHHATYTNLIAIPAIAVYVFALLEKRRVYYSGKMTYLQGFKTGLLITLVVTILTPLTQWITLSIITPQYFENVIAYAVENGKMTQQEANDYFNLKSYMIQSLLGAPIMGIVTSGIVAAFTVKK</sequence>
<dbReference type="AlphaFoldDB" id="A0A512CIF1"/>
<dbReference type="InterPro" id="IPR025250">
    <property type="entry name" value="DUF4199"/>
</dbReference>
<organism evidence="2 3">
    <name type="scientific">Cyclobacterium qasimii</name>
    <dbReference type="NCBI Taxonomy" id="1350429"/>
    <lineage>
        <taxon>Bacteria</taxon>
        <taxon>Pseudomonadati</taxon>
        <taxon>Bacteroidota</taxon>
        <taxon>Cytophagia</taxon>
        <taxon>Cytophagales</taxon>
        <taxon>Cyclobacteriaceae</taxon>
        <taxon>Cyclobacterium</taxon>
    </lineage>
</organism>
<comment type="caution">
    <text evidence="2">The sequence shown here is derived from an EMBL/GenBank/DDBJ whole genome shotgun (WGS) entry which is preliminary data.</text>
</comment>
<evidence type="ECO:0000256" key="1">
    <source>
        <dbReference type="SAM" id="Phobius"/>
    </source>
</evidence>
<proteinExistence type="predicted"/>
<evidence type="ECO:0008006" key="4">
    <source>
        <dbReference type="Google" id="ProtNLM"/>
    </source>
</evidence>
<gene>
    <name evidence="2" type="ORF">CQA01_45230</name>
</gene>
<name>A0A512CIF1_9BACT</name>
<feature type="transmembrane region" description="Helical" evidence="1">
    <location>
        <begin position="79"/>
        <end position="100"/>
    </location>
</feature>
<dbReference type="Proteomes" id="UP000321301">
    <property type="component" value="Unassembled WGS sequence"/>
</dbReference>
<accession>A0A512CIF1</accession>
<evidence type="ECO:0000313" key="3">
    <source>
        <dbReference type="Proteomes" id="UP000321301"/>
    </source>
</evidence>
<feature type="transmembrane region" description="Helical" evidence="1">
    <location>
        <begin position="36"/>
        <end position="58"/>
    </location>
</feature>
<feature type="transmembrane region" description="Helical" evidence="1">
    <location>
        <begin position="132"/>
        <end position="156"/>
    </location>
</feature>
<dbReference type="RefSeq" id="WP_020893445.1">
    <property type="nucleotide sequence ID" value="NZ_BJYV01000032.1"/>
</dbReference>
<keyword evidence="1" id="KW-1133">Transmembrane helix</keyword>
<evidence type="ECO:0000313" key="2">
    <source>
        <dbReference type="EMBL" id="GEO23989.1"/>
    </source>
</evidence>
<dbReference type="EMBL" id="BJYV01000032">
    <property type="protein sequence ID" value="GEO23989.1"/>
    <property type="molecule type" value="Genomic_DNA"/>
</dbReference>